<keyword evidence="2" id="KW-1185">Reference proteome</keyword>
<name>A0AAD5MBK2_PARTN</name>
<comment type="caution">
    <text evidence="1">The sequence shown here is derived from an EMBL/GenBank/DDBJ whole genome shotgun (WGS) entry which is preliminary data.</text>
</comment>
<evidence type="ECO:0000313" key="2">
    <source>
        <dbReference type="Proteomes" id="UP001196413"/>
    </source>
</evidence>
<dbReference type="EMBL" id="JAHQIW010001618">
    <property type="protein sequence ID" value="KAJ1353148.1"/>
    <property type="molecule type" value="Genomic_DNA"/>
</dbReference>
<accession>A0AAD5MBK2</accession>
<proteinExistence type="predicted"/>
<organism evidence="1 2">
    <name type="scientific">Parelaphostrongylus tenuis</name>
    <name type="common">Meningeal worm</name>
    <dbReference type="NCBI Taxonomy" id="148309"/>
    <lineage>
        <taxon>Eukaryota</taxon>
        <taxon>Metazoa</taxon>
        <taxon>Ecdysozoa</taxon>
        <taxon>Nematoda</taxon>
        <taxon>Chromadorea</taxon>
        <taxon>Rhabditida</taxon>
        <taxon>Rhabditina</taxon>
        <taxon>Rhabditomorpha</taxon>
        <taxon>Strongyloidea</taxon>
        <taxon>Metastrongylidae</taxon>
        <taxon>Parelaphostrongylus</taxon>
    </lineage>
</organism>
<dbReference type="AlphaFoldDB" id="A0AAD5MBK2"/>
<reference evidence="1" key="1">
    <citation type="submission" date="2021-06" db="EMBL/GenBank/DDBJ databases">
        <title>Parelaphostrongylus tenuis whole genome reference sequence.</title>
        <authorList>
            <person name="Garwood T.J."/>
            <person name="Larsen P.A."/>
            <person name="Fountain-Jones N.M."/>
            <person name="Garbe J.R."/>
            <person name="Macchietto M.G."/>
            <person name="Kania S.A."/>
            <person name="Gerhold R.W."/>
            <person name="Richards J.E."/>
            <person name="Wolf T.M."/>
        </authorList>
    </citation>
    <scope>NUCLEOTIDE SEQUENCE</scope>
    <source>
        <strain evidence="1">MNPRO001-30</strain>
        <tissue evidence="1">Meninges</tissue>
    </source>
</reference>
<gene>
    <name evidence="1" type="ORF">KIN20_009716</name>
</gene>
<sequence length="158" mass="18456">MECGFALYAEHLGGKFGSARTSVCELQYEWVRLEWEKLTPHEKQIWTKRALEFPWLDASRRYFGTMNYATNSHYLLRSRRHQRATQSTEDFDHLPFGAGDNVEEDEFRAVGRLINALEDAARRYLIHFVSNYASNTQLWETTGSNFTSNSILYKSCVK</sequence>
<evidence type="ECO:0000313" key="1">
    <source>
        <dbReference type="EMBL" id="KAJ1353148.1"/>
    </source>
</evidence>
<protein>
    <submittedName>
        <fullName evidence="1">Uncharacterized protein</fullName>
    </submittedName>
</protein>
<dbReference type="Proteomes" id="UP001196413">
    <property type="component" value="Unassembled WGS sequence"/>
</dbReference>